<dbReference type="Gene3D" id="3.30.2010.10">
    <property type="entry name" value="Metalloproteases ('zincins'), catalytic domain"/>
    <property type="match status" value="1"/>
</dbReference>
<dbReference type="Pfam" id="PF01863">
    <property type="entry name" value="YgjP-like"/>
    <property type="match status" value="1"/>
</dbReference>
<dbReference type="PANTHER" id="PTHR30399">
    <property type="entry name" value="UNCHARACTERIZED PROTEIN YGJP"/>
    <property type="match status" value="1"/>
</dbReference>
<gene>
    <name evidence="2" type="ORF">METZ01_LOCUS339276</name>
</gene>
<accession>A0A382QNU7</accession>
<dbReference type="AlphaFoldDB" id="A0A382QNU7"/>
<dbReference type="InterPro" id="IPR053136">
    <property type="entry name" value="UTP_pyrophosphatase-like"/>
</dbReference>
<proteinExistence type="predicted"/>
<evidence type="ECO:0000259" key="1">
    <source>
        <dbReference type="Pfam" id="PF01863"/>
    </source>
</evidence>
<feature type="non-terminal residue" evidence="2">
    <location>
        <position position="1"/>
    </location>
</feature>
<organism evidence="2">
    <name type="scientific">marine metagenome</name>
    <dbReference type="NCBI Taxonomy" id="408172"/>
    <lineage>
        <taxon>unclassified sequences</taxon>
        <taxon>metagenomes</taxon>
        <taxon>ecological metagenomes</taxon>
    </lineage>
</organism>
<protein>
    <recommendedName>
        <fullName evidence="1">YgjP-like metallopeptidase domain-containing protein</fullName>
    </recommendedName>
</protein>
<dbReference type="PANTHER" id="PTHR30399:SF1">
    <property type="entry name" value="UTP PYROPHOSPHATASE"/>
    <property type="match status" value="1"/>
</dbReference>
<dbReference type="EMBL" id="UINC01115413">
    <property type="protein sequence ID" value="SVC86422.1"/>
    <property type="molecule type" value="Genomic_DNA"/>
</dbReference>
<dbReference type="CDD" id="cd07344">
    <property type="entry name" value="M48_yhfN_like"/>
    <property type="match status" value="1"/>
</dbReference>
<sequence length="182" mass="20979">VNSKIIEIERIGPVLFERSNRAKHLNISVKAPAKVRVAVPRGISFEKAKNFTHSKIGWISKHLLKIQLRPKIRIFDKPVDKQAAKEFLEGRIKELADKFGFVYNKVTIRNQKTRWGSCSGKNNINLNMKLMNIPNHLIDYVILHELVHTKVKNHSPLFWGSLDRYVGNAKAIDKELKKYSLS</sequence>
<feature type="domain" description="YgjP-like metallopeptidase" evidence="1">
    <location>
        <begin position="81"/>
        <end position="178"/>
    </location>
</feature>
<dbReference type="InterPro" id="IPR002725">
    <property type="entry name" value="YgjP-like_metallopeptidase"/>
</dbReference>
<evidence type="ECO:0000313" key="2">
    <source>
        <dbReference type="EMBL" id="SVC86422.1"/>
    </source>
</evidence>
<reference evidence="2" key="1">
    <citation type="submission" date="2018-05" db="EMBL/GenBank/DDBJ databases">
        <authorList>
            <person name="Lanie J.A."/>
            <person name="Ng W.-L."/>
            <person name="Kazmierczak K.M."/>
            <person name="Andrzejewski T.M."/>
            <person name="Davidsen T.M."/>
            <person name="Wayne K.J."/>
            <person name="Tettelin H."/>
            <person name="Glass J.I."/>
            <person name="Rusch D."/>
            <person name="Podicherti R."/>
            <person name="Tsui H.-C.T."/>
            <person name="Winkler M.E."/>
        </authorList>
    </citation>
    <scope>NUCLEOTIDE SEQUENCE</scope>
</reference>
<name>A0A382QNU7_9ZZZZ</name>